<accession>A0A370GW52</accession>
<dbReference type="EMBL" id="QQAY01000001">
    <property type="protein sequence ID" value="RDI47915.1"/>
    <property type="molecule type" value="Genomic_DNA"/>
</dbReference>
<keyword evidence="6 9" id="KW-0812">Transmembrane</keyword>
<keyword evidence="8 9" id="KW-0472">Membrane</keyword>
<evidence type="ECO:0000256" key="3">
    <source>
        <dbReference type="ARBA" id="ARBA00022448"/>
    </source>
</evidence>
<reference evidence="12 13" key="1">
    <citation type="submission" date="2018-07" db="EMBL/GenBank/DDBJ databases">
        <title>Genomic Encyclopedia of Type Strains, Phase IV (KMG-IV): sequencing the most valuable type-strain genomes for metagenomic binning, comparative biology and taxonomic classification.</title>
        <authorList>
            <person name="Goeker M."/>
        </authorList>
    </citation>
    <scope>NUCLEOTIDE SEQUENCE [LARGE SCALE GENOMIC DNA]</scope>
    <source>
        <strain evidence="12 13">DSM 25281</strain>
    </source>
</reference>
<dbReference type="CDD" id="cd06261">
    <property type="entry name" value="TM_PBP2"/>
    <property type="match status" value="1"/>
</dbReference>
<evidence type="ECO:0000256" key="9">
    <source>
        <dbReference type="RuleBase" id="RU363032"/>
    </source>
</evidence>
<organism evidence="12 13">
    <name type="scientific">Falsibacillus pallidus</name>
    <dbReference type="NCBI Taxonomy" id="493781"/>
    <lineage>
        <taxon>Bacteria</taxon>
        <taxon>Bacillati</taxon>
        <taxon>Bacillota</taxon>
        <taxon>Bacilli</taxon>
        <taxon>Bacillales</taxon>
        <taxon>Bacillaceae</taxon>
        <taxon>Falsibacillus</taxon>
    </lineage>
</organism>
<keyword evidence="5 10" id="KW-0500">Molybdenum</keyword>
<dbReference type="RefSeq" id="WP_114744113.1">
    <property type="nucleotide sequence ID" value="NZ_QQAY01000001.1"/>
</dbReference>
<dbReference type="PROSITE" id="PS50928">
    <property type="entry name" value="ABC_TM1"/>
    <property type="match status" value="1"/>
</dbReference>
<evidence type="ECO:0000256" key="1">
    <source>
        <dbReference type="ARBA" id="ARBA00004651"/>
    </source>
</evidence>
<name>A0A370GW52_9BACI</name>
<feature type="transmembrane region" description="Helical" evidence="9">
    <location>
        <begin position="146"/>
        <end position="169"/>
    </location>
</feature>
<evidence type="ECO:0000256" key="4">
    <source>
        <dbReference type="ARBA" id="ARBA00022475"/>
    </source>
</evidence>
<dbReference type="NCBIfam" id="TIGR02141">
    <property type="entry name" value="modB_ABC"/>
    <property type="match status" value="1"/>
</dbReference>
<comment type="function">
    <text evidence="10">Part of the binding-protein-dependent transport system for molybdenum; probably responsible for the translocation of the substrate across the membrane.</text>
</comment>
<dbReference type="Gene3D" id="1.10.3720.10">
    <property type="entry name" value="MetI-like"/>
    <property type="match status" value="1"/>
</dbReference>
<dbReference type="InterPro" id="IPR000515">
    <property type="entry name" value="MetI-like"/>
</dbReference>
<dbReference type="PANTHER" id="PTHR30183:SF3">
    <property type="entry name" value="MOLYBDENUM TRANSPORT SYSTEM PERMEASE PROTEIN MODB"/>
    <property type="match status" value="1"/>
</dbReference>
<dbReference type="GO" id="GO:0015098">
    <property type="term" value="F:molybdate ion transmembrane transporter activity"/>
    <property type="evidence" value="ECO:0007669"/>
    <property type="project" value="UniProtKB-UniRule"/>
</dbReference>
<dbReference type="InterPro" id="IPR011867">
    <property type="entry name" value="ModB_ABC"/>
</dbReference>
<evidence type="ECO:0000313" key="13">
    <source>
        <dbReference type="Proteomes" id="UP000255326"/>
    </source>
</evidence>
<comment type="similarity">
    <text evidence="2 10">Belongs to the binding-protein-dependent transport system permease family. CysTW subfamily.</text>
</comment>
<evidence type="ECO:0000256" key="7">
    <source>
        <dbReference type="ARBA" id="ARBA00022989"/>
    </source>
</evidence>
<dbReference type="OrthoDB" id="9795403at2"/>
<dbReference type="AlphaFoldDB" id="A0A370GW52"/>
<feature type="transmembrane region" description="Helical" evidence="9">
    <location>
        <begin position="12"/>
        <end position="35"/>
    </location>
</feature>
<evidence type="ECO:0000256" key="10">
    <source>
        <dbReference type="RuleBase" id="RU365097"/>
    </source>
</evidence>
<dbReference type="Pfam" id="PF00528">
    <property type="entry name" value="BPD_transp_1"/>
    <property type="match status" value="1"/>
</dbReference>
<evidence type="ECO:0000259" key="11">
    <source>
        <dbReference type="PROSITE" id="PS50928"/>
    </source>
</evidence>
<evidence type="ECO:0000256" key="5">
    <source>
        <dbReference type="ARBA" id="ARBA00022505"/>
    </source>
</evidence>
<sequence length="221" mass="23941">MFEGFWEPLSLSIKIAILSAIFAFGISLGVSKLLSSTTRKWVLSIELLLLVPLVLPPSVTGLLLITVFGRNSIAGKAVESLFGEGLIFTWWAGVIAATVVVIPLMYQSLKLGFSSIEEDIKGAAKVDGAGGWALFWKIEMPLSYKYILTGFILSFARGLGEFGATLMFAGNIPGKTQTASTAIYTSIETGRMEQAWTWAGSLIVISFLLLFIVQMMSKGKE</sequence>
<feature type="transmembrane region" description="Helical" evidence="9">
    <location>
        <begin position="47"/>
        <end position="68"/>
    </location>
</feature>
<dbReference type="PANTHER" id="PTHR30183">
    <property type="entry name" value="MOLYBDENUM TRANSPORT SYSTEM PERMEASE PROTEIN MODB"/>
    <property type="match status" value="1"/>
</dbReference>
<feature type="transmembrane region" description="Helical" evidence="9">
    <location>
        <begin position="195"/>
        <end position="213"/>
    </location>
</feature>
<feature type="domain" description="ABC transmembrane type-1" evidence="11">
    <location>
        <begin position="9"/>
        <end position="217"/>
    </location>
</feature>
<keyword evidence="4 10" id="KW-1003">Cell membrane</keyword>
<proteinExistence type="inferred from homology"/>
<gene>
    <name evidence="12" type="ORF">DFR59_101581</name>
</gene>
<keyword evidence="13" id="KW-1185">Reference proteome</keyword>
<evidence type="ECO:0000256" key="2">
    <source>
        <dbReference type="ARBA" id="ARBA00007069"/>
    </source>
</evidence>
<comment type="subcellular location">
    <subcellularLocation>
        <location evidence="1 9">Cell membrane</location>
        <topology evidence="1 9">Multi-pass membrane protein</topology>
    </subcellularLocation>
</comment>
<dbReference type="Proteomes" id="UP000255326">
    <property type="component" value="Unassembled WGS sequence"/>
</dbReference>
<evidence type="ECO:0000256" key="6">
    <source>
        <dbReference type="ARBA" id="ARBA00022692"/>
    </source>
</evidence>
<keyword evidence="7 9" id="KW-1133">Transmembrane helix</keyword>
<comment type="caution">
    <text evidence="12">The sequence shown here is derived from an EMBL/GenBank/DDBJ whole genome shotgun (WGS) entry which is preliminary data.</text>
</comment>
<evidence type="ECO:0000313" key="12">
    <source>
        <dbReference type="EMBL" id="RDI47915.1"/>
    </source>
</evidence>
<dbReference type="InterPro" id="IPR035906">
    <property type="entry name" value="MetI-like_sf"/>
</dbReference>
<dbReference type="GO" id="GO:0005886">
    <property type="term" value="C:plasma membrane"/>
    <property type="evidence" value="ECO:0007669"/>
    <property type="project" value="UniProtKB-SubCell"/>
</dbReference>
<keyword evidence="3 9" id="KW-0813">Transport</keyword>
<protein>
    <recommendedName>
        <fullName evidence="10">Molybdenum transport system permease</fullName>
    </recommendedName>
</protein>
<evidence type="ECO:0000256" key="8">
    <source>
        <dbReference type="ARBA" id="ARBA00023136"/>
    </source>
</evidence>
<feature type="transmembrane region" description="Helical" evidence="9">
    <location>
        <begin position="88"/>
        <end position="106"/>
    </location>
</feature>
<dbReference type="SUPFAM" id="SSF161098">
    <property type="entry name" value="MetI-like"/>
    <property type="match status" value="1"/>
</dbReference>